<evidence type="ECO:0000256" key="2">
    <source>
        <dbReference type="ARBA" id="ARBA00007565"/>
    </source>
</evidence>
<sequence>MSARECRWCRAFAIKPKDSIKTNDSRPHPLPRMAGSAALAISKDNDNIARILVISKDMTTWREKVSFLVTRLGRPSGGAAEEYLKWYFGNLVWQQTTWLGINCWKSVTDLWNYQEILFDLKPSLVVEFGTRYGGSAVFYASILRLTDRPFKVFSVDVSSSALDPAARCYPEIEFVESSSTAAAIAERIRQLEAEFPGKVFAILDSDHTKDHVLAEMKLLRPLLSAGDYLLVEDSCVNGHPIMPGFGPGPYEAIEAYEQEFPNDYDHDCVRENKFGWTLAPNGYLIRK</sequence>
<dbReference type="GO" id="GO:0005886">
    <property type="term" value="C:plasma membrane"/>
    <property type="evidence" value="ECO:0007669"/>
    <property type="project" value="TreeGrafter"/>
</dbReference>
<dbReference type="PANTHER" id="PTHR40048:SF1">
    <property type="entry name" value="RHAMNOSYL O-METHYLTRANSFERASE"/>
    <property type="match status" value="1"/>
</dbReference>
<evidence type="ECO:0000256" key="7">
    <source>
        <dbReference type="ARBA" id="ARBA00022729"/>
    </source>
</evidence>
<evidence type="ECO:0000256" key="6">
    <source>
        <dbReference type="ARBA" id="ARBA00022679"/>
    </source>
</evidence>
<name>A0A7I7NY16_9MYCO</name>
<dbReference type="Pfam" id="PF04989">
    <property type="entry name" value="RMNT_CmcI"/>
    <property type="match status" value="1"/>
</dbReference>
<proteinExistence type="inferred from homology"/>
<keyword evidence="4" id="KW-0444">Lipid biosynthesis</keyword>
<dbReference type="Gene3D" id="3.40.50.150">
    <property type="entry name" value="Vaccinia Virus protein VP39"/>
    <property type="match status" value="1"/>
</dbReference>
<keyword evidence="5 9" id="KW-0489">Methyltransferase</keyword>
<accession>A0A7I7NY16</accession>
<organism evidence="9 10">
    <name type="scientific">Mycobacterium seoulense</name>
    <dbReference type="NCBI Taxonomy" id="386911"/>
    <lineage>
        <taxon>Bacteria</taxon>
        <taxon>Bacillati</taxon>
        <taxon>Actinomycetota</taxon>
        <taxon>Actinomycetes</taxon>
        <taxon>Mycobacteriales</taxon>
        <taxon>Mycobacteriaceae</taxon>
        <taxon>Mycobacterium</taxon>
    </lineage>
</organism>
<dbReference type="NCBIfam" id="NF045824">
    <property type="entry name" value="RhmsylMtase"/>
    <property type="match status" value="1"/>
</dbReference>
<comment type="function">
    <text evidence="1">Catalyzes the O-methylation of the hydroxyl group located on C-2 of the first rhamnosyl residue linked to the phenolic group of glycosylated phenolphthiocerol dimycocerosates (PGL) and p-hydroxybenzoic acid derivatives (p-HBAD).</text>
</comment>
<dbReference type="PANTHER" id="PTHR40048">
    <property type="entry name" value="RHAMNOSYL O-METHYLTRANSFERASE"/>
    <property type="match status" value="1"/>
</dbReference>
<comment type="similarity">
    <text evidence="2">Belongs to the rhamnosyl O-methyltransferase family.</text>
</comment>
<dbReference type="InterPro" id="IPR054932">
    <property type="entry name" value="RhmsylMtase"/>
</dbReference>
<dbReference type="AlphaFoldDB" id="A0A7I7NY16"/>
<protein>
    <recommendedName>
        <fullName evidence="3">Rhamnosyl O-methyltransferase</fullName>
    </recommendedName>
</protein>
<evidence type="ECO:0000256" key="5">
    <source>
        <dbReference type="ARBA" id="ARBA00022603"/>
    </source>
</evidence>
<dbReference type="GO" id="GO:0071770">
    <property type="term" value="P:DIM/DIP cell wall layer assembly"/>
    <property type="evidence" value="ECO:0007669"/>
    <property type="project" value="TreeGrafter"/>
</dbReference>
<evidence type="ECO:0000256" key="8">
    <source>
        <dbReference type="ARBA" id="ARBA00023098"/>
    </source>
</evidence>
<dbReference type="GO" id="GO:0008168">
    <property type="term" value="F:methyltransferase activity"/>
    <property type="evidence" value="ECO:0007669"/>
    <property type="project" value="UniProtKB-KW"/>
</dbReference>
<dbReference type="EMBL" id="AP022582">
    <property type="protein sequence ID" value="BBY00438.1"/>
    <property type="molecule type" value="Genomic_DNA"/>
</dbReference>
<evidence type="ECO:0000256" key="3">
    <source>
        <dbReference type="ARBA" id="ARBA00016626"/>
    </source>
</evidence>
<evidence type="ECO:0000313" key="9">
    <source>
        <dbReference type="EMBL" id="BBY00438.1"/>
    </source>
</evidence>
<dbReference type="InterPro" id="IPR007072">
    <property type="entry name" value="RNMT_CmcI"/>
</dbReference>
<dbReference type="KEGG" id="mseo:MSEO_09370"/>
<keyword evidence="8" id="KW-0443">Lipid metabolism</keyword>
<dbReference type="GO" id="GO:0032259">
    <property type="term" value="P:methylation"/>
    <property type="evidence" value="ECO:0007669"/>
    <property type="project" value="UniProtKB-KW"/>
</dbReference>
<dbReference type="GO" id="GO:0008610">
    <property type="term" value="P:lipid biosynthetic process"/>
    <property type="evidence" value="ECO:0007669"/>
    <property type="project" value="InterPro"/>
</dbReference>
<dbReference type="SUPFAM" id="SSF53335">
    <property type="entry name" value="S-adenosyl-L-methionine-dependent methyltransferases"/>
    <property type="match status" value="1"/>
</dbReference>
<reference evidence="9 10" key="1">
    <citation type="journal article" date="2019" name="Emerg. Microbes Infect.">
        <title>Comprehensive subspecies identification of 175 nontuberculous mycobacteria species based on 7547 genomic profiles.</title>
        <authorList>
            <person name="Matsumoto Y."/>
            <person name="Kinjo T."/>
            <person name="Motooka D."/>
            <person name="Nabeya D."/>
            <person name="Jung N."/>
            <person name="Uechi K."/>
            <person name="Horii T."/>
            <person name="Iida T."/>
            <person name="Fujita J."/>
            <person name="Nakamura S."/>
        </authorList>
    </citation>
    <scope>NUCLEOTIDE SEQUENCE [LARGE SCALE GENOMIC DNA]</scope>
    <source>
        <strain evidence="9 10">JCM 16018</strain>
    </source>
</reference>
<evidence type="ECO:0000313" key="10">
    <source>
        <dbReference type="Proteomes" id="UP000466632"/>
    </source>
</evidence>
<dbReference type="InterPro" id="IPR029063">
    <property type="entry name" value="SAM-dependent_MTases_sf"/>
</dbReference>
<keyword evidence="7" id="KW-0732">Signal</keyword>
<evidence type="ECO:0000256" key="1">
    <source>
        <dbReference type="ARBA" id="ARBA00003116"/>
    </source>
</evidence>
<dbReference type="Proteomes" id="UP000466632">
    <property type="component" value="Chromosome"/>
</dbReference>
<keyword evidence="10" id="KW-1185">Reference proteome</keyword>
<gene>
    <name evidence="9" type="ORF">MSEO_09370</name>
</gene>
<evidence type="ECO:0000256" key="4">
    <source>
        <dbReference type="ARBA" id="ARBA00022516"/>
    </source>
</evidence>
<keyword evidence="6 9" id="KW-0808">Transferase</keyword>